<dbReference type="Proteomes" id="UP000006727">
    <property type="component" value="Chromosome 24"/>
</dbReference>
<dbReference type="EnsemblPlants" id="Pp3c24_6300V3.1">
    <property type="protein sequence ID" value="Pp3c24_6300V3.1"/>
    <property type="gene ID" value="Pp3c24_6300"/>
</dbReference>
<keyword evidence="3" id="KW-1185">Reference proteome</keyword>
<dbReference type="AlphaFoldDB" id="A0A2K1IFR8"/>
<evidence type="ECO:0000313" key="2">
    <source>
        <dbReference type="EnsemblPlants" id="Pp3c24_6300V3.1"/>
    </source>
</evidence>
<dbReference type="InParanoid" id="A0A2K1IFR8"/>
<name>A0A2K1IFR8_PHYPA</name>
<proteinExistence type="predicted"/>
<dbReference type="PaxDb" id="3218-PP1S387_24V6.1"/>
<protein>
    <submittedName>
        <fullName evidence="1 2">Uncharacterized protein</fullName>
    </submittedName>
</protein>
<dbReference type="Gramene" id="Pp3c24_6300V3.1">
    <property type="protein sequence ID" value="Pp3c24_6300V3.1"/>
    <property type="gene ID" value="Pp3c24_6300"/>
</dbReference>
<evidence type="ECO:0000313" key="1">
    <source>
        <dbReference type="EMBL" id="PNR28118.1"/>
    </source>
</evidence>
<gene>
    <name evidence="1" type="ORF">PHYPA_028710</name>
</gene>
<organism evidence="1">
    <name type="scientific">Physcomitrium patens</name>
    <name type="common">Spreading-leaved earth moss</name>
    <name type="synonym">Physcomitrella patens</name>
    <dbReference type="NCBI Taxonomy" id="3218"/>
    <lineage>
        <taxon>Eukaryota</taxon>
        <taxon>Viridiplantae</taxon>
        <taxon>Streptophyta</taxon>
        <taxon>Embryophyta</taxon>
        <taxon>Bryophyta</taxon>
        <taxon>Bryophytina</taxon>
        <taxon>Bryopsida</taxon>
        <taxon>Funariidae</taxon>
        <taxon>Funariales</taxon>
        <taxon>Funariaceae</taxon>
        <taxon>Physcomitrium</taxon>
    </lineage>
</organism>
<evidence type="ECO:0000313" key="3">
    <source>
        <dbReference type="Proteomes" id="UP000006727"/>
    </source>
</evidence>
<accession>A0A2K1IFR8</accession>
<dbReference type="EMBL" id="ABEU02000024">
    <property type="protein sequence ID" value="PNR28118.1"/>
    <property type="molecule type" value="Genomic_DNA"/>
</dbReference>
<sequence>MELGVSKRGPIADGGMAELTRPPCRVELQRSPDPIKRQACRARQNQRSGITEQNATYAFGLVIVRVISTVKERGKNASLLWCRRVRLVWDPGRWANLSDRECVRKEVGLLWATLHKAVAVNAWRAELMHVLLDLDKATIYVLSMELDSIKGLHKEREDSLENLGTSTTTYSNTSEFDPGAT</sequence>
<reference evidence="1 3" key="1">
    <citation type="journal article" date="2008" name="Science">
        <title>The Physcomitrella genome reveals evolutionary insights into the conquest of land by plants.</title>
        <authorList>
            <person name="Rensing S."/>
            <person name="Lang D."/>
            <person name="Zimmer A."/>
            <person name="Terry A."/>
            <person name="Salamov A."/>
            <person name="Shapiro H."/>
            <person name="Nishiyama T."/>
            <person name="Perroud P.-F."/>
            <person name="Lindquist E."/>
            <person name="Kamisugi Y."/>
            <person name="Tanahashi T."/>
            <person name="Sakakibara K."/>
            <person name="Fujita T."/>
            <person name="Oishi K."/>
            <person name="Shin-I T."/>
            <person name="Kuroki Y."/>
            <person name="Toyoda A."/>
            <person name="Suzuki Y."/>
            <person name="Hashimoto A."/>
            <person name="Yamaguchi K."/>
            <person name="Sugano A."/>
            <person name="Kohara Y."/>
            <person name="Fujiyama A."/>
            <person name="Anterola A."/>
            <person name="Aoki S."/>
            <person name="Ashton N."/>
            <person name="Barbazuk W.B."/>
            <person name="Barker E."/>
            <person name="Bennetzen J."/>
            <person name="Bezanilla M."/>
            <person name="Blankenship R."/>
            <person name="Cho S.H."/>
            <person name="Dutcher S."/>
            <person name="Estelle M."/>
            <person name="Fawcett J.A."/>
            <person name="Gundlach H."/>
            <person name="Hanada K."/>
            <person name="Heyl A."/>
            <person name="Hicks K.A."/>
            <person name="Hugh J."/>
            <person name="Lohr M."/>
            <person name="Mayer K."/>
            <person name="Melkozernov A."/>
            <person name="Murata T."/>
            <person name="Nelson D."/>
            <person name="Pils B."/>
            <person name="Prigge M."/>
            <person name="Reiss B."/>
            <person name="Renner T."/>
            <person name="Rombauts S."/>
            <person name="Rushton P."/>
            <person name="Sanderfoot A."/>
            <person name="Schween G."/>
            <person name="Shiu S.-H."/>
            <person name="Stueber K."/>
            <person name="Theodoulou F.L."/>
            <person name="Tu H."/>
            <person name="Van de Peer Y."/>
            <person name="Verrier P.J."/>
            <person name="Waters E."/>
            <person name="Wood A."/>
            <person name="Yang L."/>
            <person name="Cove D."/>
            <person name="Cuming A."/>
            <person name="Hasebe M."/>
            <person name="Lucas S."/>
            <person name="Mishler D.B."/>
            <person name="Reski R."/>
            <person name="Grigoriev I."/>
            <person name="Quatrano R.S."/>
            <person name="Boore J.L."/>
        </authorList>
    </citation>
    <scope>NUCLEOTIDE SEQUENCE [LARGE SCALE GENOMIC DNA]</scope>
    <source>
        <strain evidence="2 3">cv. Gransden 2004</strain>
    </source>
</reference>
<reference evidence="1 3" key="2">
    <citation type="journal article" date="2018" name="Plant J.">
        <title>The Physcomitrella patens chromosome-scale assembly reveals moss genome structure and evolution.</title>
        <authorList>
            <person name="Lang D."/>
            <person name="Ullrich K.K."/>
            <person name="Murat F."/>
            <person name="Fuchs J."/>
            <person name="Jenkins J."/>
            <person name="Haas F.B."/>
            <person name="Piednoel M."/>
            <person name="Gundlach H."/>
            <person name="Van Bel M."/>
            <person name="Meyberg R."/>
            <person name="Vives C."/>
            <person name="Morata J."/>
            <person name="Symeonidi A."/>
            <person name="Hiss M."/>
            <person name="Muchero W."/>
            <person name="Kamisugi Y."/>
            <person name="Saleh O."/>
            <person name="Blanc G."/>
            <person name="Decker E.L."/>
            <person name="van Gessel N."/>
            <person name="Grimwood J."/>
            <person name="Hayes R.D."/>
            <person name="Graham S.W."/>
            <person name="Gunter L.E."/>
            <person name="McDaniel S.F."/>
            <person name="Hoernstein S.N.W."/>
            <person name="Larsson A."/>
            <person name="Li F.W."/>
            <person name="Perroud P.F."/>
            <person name="Phillips J."/>
            <person name="Ranjan P."/>
            <person name="Rokshar D.S."/>
            <person name="Rothfels C.J."/>
            <person name="Schneider L."/>
            <person name="Shu S."/>
            <person name="Stevenson D.W."/>
            <person name="Thummler F."/>
            <person name="Tillich M."/>
            <person name="Villarreal Aguilar J.C."/>
            <person name="Widiez T."/>
            <person name="Wong G.K."/>
            <person name="Wymore A."/>
            <person name="Zhang Y."/>
            <person name="Zimmer A.D."/>
            <person name="Quatrano R.S."/>
            <person name="Mayer K.F.X."/>
            <person name="Goodstein D."/>
            <person name="Casacuberta J.M."/>
            <person name="Vandepoele K."/>
            <person name="Reski R."/>
            <person name="Cuming A.C."/>
            <person name="Tuskan G.A."/>
            <person name="Maumus F."/>
            <person name="Salse J."/>
            <person name="Schmutz J."/>
            <person name="Rensing S.A."/>
        </authorList>
    </citation>
    <scope>NUCLEOTIDE SEQUENCE [LARGE SCALE GENOMIC DNA]</scope>
    <source>
        <strain evidence="2 3">cv. Gransden 2004</strain>
    </source>
</reference>
<reference evidence="2" key="3">
    <citation type="submission" date="2020-12" db="UniProtKB">
        <authorList>
            <consortium name="EnsemblPlants"/>
        </authorList>
    </citation>
    <scope>IDENTIFICATION</scope>
</reference>